<evidence type="ECO:0000256" key="7">
    <source>
        <dbReference type="ARBA" id="ARBA00022701"/>
    </source>
</evidence>
<organism evidence="15 16">
    <name type="scientific">Cardiosporidium cionae</name>
    <dbReference type="NCBI Taxonomy" id="476202"/>
    <lineage>
        <taxon>Eukaryota</taxon>
        <taxon>Sar</taxon>
        <taxon>Alveolata</taxon>
        <taxon>Apicomplexa</taxon>
        <taxon>Aconoidasida</taxon>
        <taxon>Nephromycida</taxon>
        <taxon>Cardiosporidium</taxon>
    </lineage>
</organism>
<dbReference type="PANTHER" id="PTHR32017">
    <property type="entry name" value="SPINDLE AND KINETOCHORE-ASSOCIATED PROTEIN 2"/>
    <property type="match status" value="1"/>
</dbReference>
<dbReference type="Proteomes" id="UP000823046">
    <property type="component" value="Unassembled WGS sequence"/>
</dbReference>
<evidence type="ECO:0000256" key="9">
    <source>
        <dbReference type="ARBA" id="ARBA00022838"/>
    </source>
</evidence>
<evidence type="ECO:0000313" key="15">
    <source>
        <dbReference type="EMBL" id="KAF8820470.1"/>
    </source>
</evidence>
<sequence length="291" mass="33392">MAFISISEDLAIVETKLNDEFSSIFGDDQNPTLYRQRLATLIEKYSGLKEEFLNLYPHKKAVAEALQKQLHTCTSLYTLQCQSGAIIPNYYETIKEAASHVLQEWKEAEQHRQLFMTSHLSSELSKKEFAPTLARNEAMMPSVSPPTLLSWNNENFSSNLHPPPRLDQPSPEAAKPLSLHLDTGFAPIRQEEFSMVPPLIRRRSKLEDLNNLYHTIWCIIQKRSNLYSIPRKELAETGVKVFGQTGEAKLATLKYLHIIQIAPREGSITLCKEYCPPRTKKPRTQKIYRKH</sequence>
<dbReference type="Gene3D" id="6.10.250.1380">
    <property type="match status" value="1"/>
</dbReference>
<evidence type="ECO:0000256" key="8">
    <source>
        <dbReference type="ARBA" id="ARBA00022776"/>
    </source>
</evidence>
<keyword evidence="4" id="KW-0158">Chromosome</keyword>
<evidence type="ECO:0000256" key="13">
    <source>
        <dbReference type="ARBA" id="ARBA00029651"/>
    </source>
</evidence>
<keyword evidence="12" id="KW-0137">Centromere</keyword>
<keyword evidence="7" id="KW-0493">Microtubule</keyword>
<dbReference type="EMBL" id="JADAQX010000378">
    <property type="protein sequence ID" value="KAF8820470.1"/>
    <property type="molecule type" value="Genomic_DNA"/>
</dbReference>
<dbReference type="PANTHER" id="PTHR32017:SF3">
    <property type="entry name" value="SPINDLE AND KINETOCHORE-ASSOCIATED PROTEIN 2"/>
    <property type="match status" value="1"/>
</dbReference>
<evidence type="ECO:0000256" key="1">
    <source>
        <dbReference type="ARBA" id="ARBA00004186"/>
    </source>
</evidence>
<keyword evidence="11" id="KW-0131">Cell cycle</keyword>
<accession>A0ABQ7J924</accession>
<dbReference type="InterPro" id="IPR026762">
    <property type="entry name" value="Ska2"/>
</dbReference>
<dbReference type="Gene3D" id="1.10.10.1890">
    <property type="entry name" value="Ska1 microtubule binding domain-like"/>
    <property type="match status" value="1"/>
</dbReference>
<evidence type="ECO:0000256" key="2">
    <source>
        <dbReference type="ARBA" id="ARBA00004629"/>
    </source>
</evidence>
<keyword evidence="9" id="KW-0995">Kinetochore</keyword>
<evidence type="ECO:0000256" key="11">
    <source>
        <dbReference type="ARBA" id="ARBA00023306"/>
    </source>
</evidence>
<comment type="subcellular location">
    <subcellularLocation>
        <location evidence="2">Chromosome</location>
        <location evidence="2">Centromere</location>
        <location evidence="2">Kinetochore</location>
    </subcellularLocation>
    <subcellularLocation>
        <location evidence="1">Cytoplasm</location>
        <location evidence="1">Cytoskeleton</location>
        <location evidence="1">Spindle</location>
    </subcellularLocation>
</comment>
<evidence type="ECO:0000256" key="12">
    <source>
        <dbReference type="ARBA" id="ARBA00023328"/>
    </source>
</evidence>
<keyword evidence="8" id="KW-0498">Mitosis</keyword>
<protein>
    <recommendedName>
        <fullName evidence="13">Protein FAM33A</fullName>
    </recommendedName>
</protein>
<proteinExistence type="inferred from homology"/>
<evidence type="ECO:0000256" key="5">
    <source>
        <dbReference type="ARBA" id="ARBA00022490"/>
    </source>
</evidence>
<name>A0ABQ7J924_9APIC</name>
<reference evidence="15 16" key="1">
    <citation type="journal article" date="2020" name="bioRxiv">
        <title>Metabolic contributions of an alphaproteobacterial endosymbiont in the apicomplexan Cardiosporidium cionae.</title>
        <authorList>
            <person name="Hunter E.S."/>
            <person name="Paight C.J."/>
            <person name="Lane C.E."/>
        </authorList>
    </citation>
    <scope>NUCLEOTIDE SEQUENCE [LARGE SCALE GENOMIC DNA]</scope>
    <source>
        <strain evidence="15">ESH_2018</strain>
    </source>
</reference>
<evidence type="ECO:0000256" key="3">
    <source>
        <dbReference type="ARBA" id="ARBA00010684"/>
    </source>
</evidence>
<evidence type="ECO:0000259" key="14">
    <source>
        <dbReference type="Pfam" id="PF16740"/>
    </source>
</evidence>
<feature type="domain" description="Ska2 N-terminal" evidence="14">
    <location>
        <begin position="3"/>
        <end position="84"/>
    </location>
</feature>
<dbReference type="Pfam" id="PF11362">
    <property type="entry name" value="DUF3161"/>
    <property type="match status" value="1"/>
</dbReference>
<keyword evidence="16" id="KW-1185">Reference proteome</keyword>
<comment type="caution">
    <text evidence="15">The sequence shown here is derived from an EMBL/GenBank/DDBJ whole genome shotgun (WGS) entry which is preliminary data.</text>
</comment>
<dbReference type="Pfam" id="PF16740">
    <property type="entry name" value="SKA2"/>
    <property type="match status" value="1"/>
</dbReference>
<evidence type="ECO:0000313" key="16">
    <source>
        <dbReference type="Proteomes" id="UP000823046"/>
    </source>
</evidence>
<evidence type="ECO:0000256" key="4">
    <source>
        <dbReference type="ARBA" id="ARBA00022454"/>
    </source>
</evidence>
<evidence type="ECO:0000256" key="6">
    <source>
        <dbReference type="ARBA" id="ARBA00022618"/>
    </source>
</evidence>
<keyword evidence="5" id="KW-0963">Cytoplasm</keyword>
<keyword evidence="6" id="KW-0132">Cell division</keyword>
<dbReference type="InterPro" id="IPR042091">
    <property type="entry name" value="Ska2_N"/>
</dbReference>
<keyword evidence="10" id="KW-0206">Cytoskeleton</keyword>
<dbReference type="InterPro" id="IPR042031">
    <property type="entry name" value="SKA1_MBD_sf"/>
</dbReference>
<evidence type="ECO:0000256" key="10">
    <source>
        <dbReference type="ARBA" id="ARBA00023212"/>
    </source>
</evidence>
<comment type="similarity">
    <text evidence="3">Belongs to the SKA2 family.</text>
</comment>
<gene>
    <name evidence="15" type="ORF">IE077_003157</name>
</gene>